<keyword evidence="1" id="KW-0732">Signal</keyword>
<evidence type="ECO:0000256" key="1">
    <source>
        <dbReference type="SAM" id="SignalP"/>
    </source>
</evidence>
<evidence type="ECO:0000313" key="3">
    <source>
        <dbReference type="Proteomes" id="UP000618591"/>
    </source>
</evidence>
<dbReference type="Proteomes" id="UP000618591">
    <property type="component" value="Unassembled WGS sequence"/>
</dbReference>
<evidence type="ECO:0008006" key="4">
    <source>
        <dbReference type="Google" id="ProtNLM"/>
    </source>
</evidence>
<sequence length="171" mass="17523">MNSPLPLARAACLLVSFALGGCVAQTSSRYPSLLPRAIESRSDAEPDVLVGLAESDSTVDAALPELRATIAAAIADFAKAAQTADRLASTAQGDSVGGDRWIAAQTAIAELDGYRATLSSAVTDLDTLALNRAAEGKPDYPALTALHATAQAAFDEQAARITAISDRLPAA</sequence>
<feature type="signal peptide" evidence="1">
    <location>
        <begin position="1"/>
        <end position="20"/>
    </location>
</feature>
<comment type="caution">
    <text evidence="2">The sequence shown here is derived from an EMBL/GenBank/DDBJ whole genome shotgun (WGS) entry which is preliminary data.</text>
</comment>
<organism evidence="2 3">
    <name type="scientific">Sphingomonas psychrolutea</name>
    <dbReference type="NCBI Taxonomy" id="1259676"/>
    <lineage>
        <taxon>Bacteria</taxon>
        <taxon>Pseudomonadati</taxon>
        <taxon>Pseudomonadota</taxon>
        <taxon>Alphaproteobacteria</taxon>
        <taxon>Sphingomonadales</taxon>
        <taxon>Sphingomonadaceae</taxon>
        <taxon>Sphingomonas</taxon>
    </lineage>
</organism>
<dbReference type="EMBL" id="BMDW01000010">
    <property type="protein sequence ID" value="GGA48917.1"/>
    <property type="molecule type" value="Genomic_DNA"/>
</dbReference>
<gene>
    <name evidence="2" type="ORF">GCM10011395_19020</name>
</gene>
<feature type="chain" id="PRO_5046337787" description="DUF4142 domain-containing protein" evidence="1">
    <location>
        <begin position="21"/>
        <end position="171"/>
    </location>
</feature>
<dbReference type="RefSeq" id="WP_188446848.1">
    <property type="nucleotide sequence ID" value="NZ_BMDW01000010.1"/>
</dbReference>
<reference evidence="3" key="1">
    <citation type="journal article" date="2019" name="Int. J. Syst. Evol. Microbiol.">
        <title>The Global Catalogue of Microorganisms (GCM) 10K type strain sequencing project: providing services to taxonomists for standard genome sequencing and annotation.</title>
        <authorList>
            <consortium name="The Broad Institute Genomics Platform"/>
            <consortium name="The Broad Institute Genome Sequencing Center for Infectious Disease"/>
            <person name="Wu L."/>
            <person name="Ma J."/>
        </authorList>
    </citation>
    <scope>NUCLEOTIDE SEQUENCE [LARGE SCALE GENOMIC DNA]</scope>
    <source>
        <strain evidence="3">CGMCC 1.10106</strain>
    </source>
</reference>
<protein>
    <recommendedName>
        <fullName evidence="4">DUF4142 domain-containing protein</fullName>
    </recommendedName>
</protein>
<proteinExistence type="predicted"/>
<evidence type="ECO:0000313" key="2">
    <source>
        <dbReference type="EMBL" id="GGA48917.1"/>
    </source>
</evidence>
<keyword evidence="3" id="KW-1185">Reference proteome</keyword>
<name>A0ABQ1GS01_9SPHN</name>
<accession>A0ABQ1GS01</accession>